<keyword evidence="12" id="KW-1185">Reference proteome</keyword>
<dbReference type="EMBL" id="QEAO01000011">
    <property type="protein sequence ID" value="TPX34848.1"/>
    <property type="molecule type" value="Genomic_DNA"/>
</dbReference>
<dbReference type="Gene3D" id="1.50.40.10">
    <property type="entry name" value="Mitochondrial carrier domain"/>
    <property type="match status" value="1"/>
</dbReference>
<dbReference type="Proteomes" id="UP000319731">
    <property type="component" value="Unassembled WGS sequence"/>
</dbReference>
<organism evidence="11 12">
    <name type="scientific">Synchytrium microbalum</name>
    <dbReference type="NCBI Taxonomy" id="1806994"/>
    <lineage>
        <taxon>Eukaryota</taxon>
        <taxon>Fungi</taxon>
        <taxon>Fungi incertae sedis</taxon>
        <taxon>Chytridiomycota</taxon>
        <taxon>Chytridiomycota incertae sedis</taxon>
        <taxon>Chytridiomycetes</taxon>
        <taxon>Synchytriales</taxon>
        <taxon>Synchytriaceae</taxon>
        <taxon>Synchytrium</taxon>
    </lineage>
</organism>
<evidence type="ECO:0000256" key="7">
    <source>
        <dbReference type="ARBA" id="ARBA00023136"/>
    </source>
</evidence>
<evidence type="ECO:0000256" key="4">
    <source>
        <dbReference type="ARBA" id="ARBA00022692"/>
    </source>
</evidence>
<dbReference type="GeneID" id="42003838"/>
<reference evidence="11 12" key="1">
    <citation type="journal article" date="2019" name="Sci. Rep.">
        <title>Comparative genomics of chytrid fungi reveal insights into the obligate biotrophic and pathogenic lifestyle of Synchytrium endobioticum.</title>
        <authorList>
            <person name="van de Vossenberg B.T.L.H."/>
            <person name="Warris S."/>
            <person name="Nguyen H.D.T."/>
            <person name="van Gent-Pelzer M.P.E."/>
            <person name="Joly D.L."/>
            <person name="van de Geest H.C."/>
            <person name="Bonants P.J.M."/>
            <person name="Smith D.S."/>
            <person name="Levesque C.A."/>
            <person name="van der Lee T.A.J."/>
        </authorList>
    </citation>
    <scope>NUCLEOTIDE SEQUENCE [LARGE SCALE GENOMIC DNA]</scope>
    <source>
        <strain evidence="11 12">JEL517</strain>
    </source>
</reference>
<dbReference type="Pfam" id="PF00153">
    <property type="entry name" value="Mito_carr"/>
    <property type="match status" value="3"/>
</dbReference>
<dbReference type="PANTHER" id="PTHR45939:SF1">
    <property type="entry name" value="MITOCHONDRIAL THIAMINE PYROPHOSPHATE CARRIER 1-RELATED"/>
    <property type="match status" value="1"/>
</dbReference>
<gene>
    <name evidence="11" type="ORF">SmJEL517_g02613</name>
</gene>
<evidence type="ECO:0000256" key="10">
    <source>
        <dbReference type="SAM" id="Phobius"/>
    </source>
</evidence>
<evidence type="ECO:0000313" key="12">
    <source>
        <dbReference type="Proteomes" id="UP000319731"/>
    </source>
</evidence>
<evidence type="ECO:0000256" key="2">
    <source>
        <dbReference type="ARBA" id="ARBA00006375"/>
    </source>
</evidence>
<dbReference type="PROSITE" id="PS50920">
    <property type="entry name" value="SOLCAR"/>
    <property type="match status" value="3"/>
</dbReference>
<name>A0A507C675_9FUNG</name>
<feature type="repeat" description="Solcar" evidence="8">
    <location>
        <begin position="202"/>
        <end position="295"/>
    </location>
</feature>
<feature type="repeat" description="Solcar" evidence="8">
    <location>
        <begin position="105"/>
        <end position="189"/>
    </location>
</feature>
<evidence type="ECO:0000256" key="8">
    <source>
        <dbReference type="PROSITE-ProRule" id="PRU00282"/>
    </source>
</evidence>
<evidence type="ECO:0008006" key="13">
    <source>
        <dbReference type="Google" id="ProtNLM"/>
    </source>
</evidence>
<comment type="caution">
    <text evidence="11">The sequence shown here is derived from an EMBL/GenBank/DDBJ whole genome shotgun (WGS) entry which is preliminary data.</text>
</comment>
<dbReference type="PANTHER" id="PTHR45939">
    <property type="entry name" value="PEROXISOMAL MEMBRANE PROTEIN PMP34-RELATED"/>
    <property type="match status" value="1"/>
</dbReference>
<feature type="repeat" description="Solcar" evidence="8">
    <location>
        <begin position="5"/>
        <end position="96"/>
    </location>
</feature>
<protein>
    <recommendedName>
        <fullName evidence="13">ADP,ATP carrier protein</fullName>
    </recommendedName>
</protein>
<sequence length="318" mass="35066">MAQVLSPFGVAVSGSLAACYALISIYPLDLIKTRIQVQSKHNVDPEQHYKSTLDALIKIIQKEGPLALYNGLGGGLLYTVLSNFSYFYTYGFVRSKYLKRFPGEIGIAMELALGAVAGALSQIITLPIAVVNTRQLTSSKDERKDFIGTWVQVVKEEGIEGLWRGLGPALILCVNPAITYGLHSRMKTAVNQRAGREADARLSGSETFVIGAIAKTLATIVSYPYILAKIRLQWRPKPVEGAQAGVTYKSTFDVLKKVLESDGITGWYRGMGAQIYKAVLQQALLFLSKDEFEFFTLMVFTFIATKIKALRQVSNHKK</sequence>
<keyword evidence="5" id="KW-0677">Repeat</keyword>
<evidence type="ECO:0000256" key="1">
    <source>
        <dbReference type="ARBA" id="ARBA00004141"/>
    </source>
</evidence>
<comment type="similarity">
    <text evidence="2 9">Belongs to the mitochondrial carrier (TC 2.A.29) family.</text>
</comment>
<dbReference type="STRING" id="1806994.A0A507C675"/>
<keyword evidence="4 8" id="KW-0812">Transmembrane</keyword>
<dbReference type="InterPro" id="IPR023395">
    <property type="entry name" value="MCP_dom_sf"/>
</dbReference>
<keyword evidence="7 8" id="KW-0472">Membrane</keyword>
<proteinExistence type="inferred from homology"/>
<keyword evidence="6 10" id="KW-1133">Transmembrane helix</keyword>
<dbReference type="SUPFAM" id="SSF103506">
    <property type="entry name" value="Mitochondrial carrier"/>
    <property type="match status" value="1"/>
</dbReference>
<evidence type="ECO:0000313" key="11">
    <source>
        <dbReference type="EMBL" id="TPX34848.1"/>
    </source>
</evidence>
<evidence type="ECO:0000256" key="3">
    <source>
        <dbReference type="ARBA" id="ARBA00022448"/>
    </source>
</evidence>
<dbReference type="InterPro" id="IPR052217">
    <property type="entry name" value="Mito/Peroxisomal_Carrier"/>
</dbReference>
<accession>A0A507C675</accession>
<comment type="subcellular location">
    <subcellularLocation>
        <location evidence="1">Membrane</location>
        <topology evidence="1">Multi-pass membrane protein</topology>
    </subcellularLocation>
</comment>
<evidence type="ECO:0000256" key="9">
    <source>
        <dbReference type="RuleBase" id="RU000488"/>
    </source>
</evidence>
<feature type="transmembrane region" description="Helical" evidence="10">
    <location>
        <begin position="105"/>
        <end position="130"/>
    </location>
</feature>
<evidence type="ECO:0000256" key="6">
    <source>
        <dbReference type="ARBA" id="ARBA00022989"/>
    </source>
</evidence>
<dbReference type="RefSeq" id="XP_031025486.1">
    <property type="nucleotide sequence ID" value="XM_031168541.1"/>
</dbReference>
<dbReference type="GO" id="GO:0015217">
    <property type="term" value="F:ADP transmembrane transporter activity"/>
    <property type="evidence" value="ECO:0007669"/>
    <property type="project" value="TreeGrafter"/>
</dbReference>
<dbReference type="GO" id="GO:0016020">
    <property type="term" value="C:membrane"/>
    <property type="evidence" value="ECO:0007669"/>
    <property type="project" value="UniProtKB-SubCell"/>
</dbReference>
<keyword evidence="3 9" id="KW-0813">Transport</keyword>
<dbReference type="InterPro" id="IPR018108">
    <property type="entry name" value="MCP_transmembrane"/>
</dbReference>
<dbReference type="OrthoDB" id="446044at2759"/>
<dbReference type="AlphaFoldDB" id="A0A507C675"/>
<evidence type="ECO:0000256" key="5">
    <source>
        <dbReference type="ARBA" id="ARBA00022737"/>
    </source>
</evidence>
<feature type="transmembrane region" description="Helical" evidence="10">
    <location>
        <begin position="75"/>
        <end position="93"/>
    </location>
</feature>